<dbReference type="AlphaFoldDB" id="A0AAW0AZS0"/>
<proteinExistence type="predicted"/>
<protein>
    <submittedName>
        <fullName evidence="1">Uncharacterized protein</fullName>
    </submittedName>
</protein>
<organism evidence="1 2">
    <name type="scientific">Favolaschia claudopus</name>
    <dbReference type="NCBI Taxonomy" id="2862362"/>
    <lineage>
        <taxon>Eukaryota</taxon>
        <taxon>Fungi</taxon>
        <taxon>Dikarya</taxon>
        <taxon>Basidiomycota</taxon>
        <taxon>Agaricomycotina</taxon>
        <taxon>Agaricomycetes</taxon>
        <taxon>Agaricomycetidae</taxon>
        <taxon>Agaricales</taxon>
        <taxon>Marasmiineae</taxon>
        <taxon>Mycenaceae</taxon>
        <taxon>Favolaschia</taxon>
    </lineage>
</organism>
<name>A0AAW0AZS0_9AGAR</name>
<dbReference type="GO" id="GO:0016491">
    <property type="term" value="F:oxidoreductase activity"/>
    <property type="evidence" value="ECO:0007669"/>
    <property type="project" value="TreeGrafter"/>
</dbReference>
<accession>A0AAW0AZS0</accession>
<comment type="caution">
    <text evidence="1">The sequence shown here is derived from an EMBL/GenBank/DDBJ whole genome shotgun (WGS) entry which is preliminary data.</text>
</comment>
<dbReference type="EMBL" id="JAWWNJ010000045">
    <property type="protein sequence ID" value="KAK7019073.1"/>
    <property type="molecule type" value="Genomic_DNA"/>
</dbReference>
<dbReference type="Proteomes" id="UP001362999">
    <property type="component" value="Unassembled WGS sequence"/>
</dbReference>
<reference evidence="1 2" key="1">
    <citation type="journal article" date="2024" name="J Genomics">
        <title>Draft genome sequencing and assembly of Favolaschia claudopus CIRM-BRFM 2984 isolated from oak limbs.</title>
        <authorList>
            <person name="Navarro D."/>
            <person name="Drula E."/>
            <person name="Chaduli D."/>
            <person name="Cazenave R."/>
            <person name="Ahrendt S."/>
            <person name="Wang J."/>
            <person name="Lipzen A."/>
            <person name="Daum C."/>
            <person name="Barry K."/>
            <person name="Grigoriev I.V."/>
            <person name="Favel A."/>
            <person name="Rosso M.N."/>
            <person name="Martin F."/>
        </authorList>
    </citation>
    <scope>NUCLEOTIDE SEQUENCE [LARGE SCALE GENOMIC DNA]</scope>
    <source>
        <strain evidence="1 2">CIRM-BRFM 2984</strain>
    </source>
</reference>
<dbReference type="SUPFAM" id="SSF54373">
    <property type="entry name" value="FAD-linked reductases, C-terminal domain"/>
    <property type="match status" value="1"/>
</dbReference>
<evidence type="ECO:0000313" key="2">
    <source>
        <dbReference type="Proteomes" id="UP001362999"/>
    </source>
</evidence>
<dbReference type="GO" id="GO:0050660">
    <property type="term" value="F:flavin adenine dinucleotide binding"/>
    <property type="evidence" value="ECO:0007669"/>
    <property type="project" value="InterPro"/>
</dbReference>
<gene>
    <name evidence="1" type="ORF">R3P38DRAFT_3557194</name>
</gene>
<dbReference type="PANTHER" id="PTHR11552">
    <property type="entry name" value="GLUCOSE-METHANOL-CHOLINE GMC OXIDOREDUCTASE"/>
    <property type="match status" value="1"/>
</dbReference>
<dbReference type="PANTHER" id="PTHR11552:SF147">
    <property type="entry name" value="CHOLINE DEHYDROGENASE, MITOCHONDRIAL"/>
    <property type="match status" value="1"/>
</dbReference>
<sequence>MSLTKEYEFKIILFIPKSAPLDLFESKKKHNYIGLYVVDDCEYLISWTPRTCFSKSLAEEQDFEIHGTAASSRASTRRSPGALSVLLLRARAITRYNQLRLFCAFPLSPRELQSGARVQAAAAASKRASDLHALCMRHIYKHAASARSACHVALSSAEQRLPTALREQYMDFLKHTRYALQSGVPKVPSPTTYPAAPRQIHHALGINPILDLPSVGANLSEHTYFQMSWSVNTNHTVEALWQDPVAYNAALAQWNKSHTGPMGDALPGSNVAWLRLKDDSPLLAMYADPSRGPSAPHFEIIFQPFGPGLPGHFISLTMAMISPVSRGSITLRSADPLNDLGVLAADFDALALTEGIAQALKFVSGPAWKNFIIAPVTDLGAMSPLELTAHIRAHANPGYYAVGTAIMTARGSKRM</sequence>
<dbReference type="Gene3D" id="3.30.560.10">
    <property type="entry name" value="Glucose Oxidase, domain 3"/>
    <property type="match status" value="1"/>
</dbReference>
<evidence type="ECO:0000313" key="1">
    <source>
        <dbReference type="EMBL" id="KAK7019073.1"/>
    </source>
</evidence>
<dbReference type="InterPro" id="IPR012132">
    <property type="entry name" value="GMC_OxRdtase"/>
</dbReference>
<keyword evidence="2" id="KW-1185">Reference proteome</keyword>